<dbReference type="GO" id="GO:0007131">
    <property type="term" value="P:reciprocal meiotic recombination"/>
    <property type="evidence" value="ECO:0007669"/>
    <property type="project" value="TreeGrafter"/>
</dbReference>
<dbReference type="PANTHER" id="PTHR46239">
    <property type="entry name" value="DNA REPAIR PROTEIN RAD51 HOMOLOG 3 RAD51C"/>
    <property type="match status" value="1"/>
</dbReference>
<gene>
    <name evidence="7" type="ORF">HANVADRAFT_102149</name>
</gene>
<keyword evidence="8" id="KW-1185">Reference proteome</keyword>
<evidence type="ECO:0000256" key="1">
    <source>
        <dbReference type="ARBA" id="ARBA00004123"/>
    </source>
</evidence>
<name>A0A1B7TAR0_9ASCO</name>
<keyword evidence="6" id="KW-0539">Nucleus</keyword>
<evidence type="ECO:0000256" key="2">
    <source>
        <dbReference type="ARBA" id="ARBA00022741"/>
    </source>
</evidence>
<dbReference type="PANTHER" id="PTHR46239:SF1">
    <property type="entry name" value="DNA REPAIR PROTEIN RAD51 HOMOLOG 3"/>
    <property type="match status" value="1"/>
</dbReference>
<accession>A0A1B7TAR0</accession>
<dbReference type="GO" id="GO:0033063">
    <property type="term" value="C:Rad51B-Rad51C-Rad51D-XRCC2 complex"/>
    <property type="evidence" value="ECO:0007669"/>
    <property type="project" value="TreeGrafter"/>
</dbReference>
<protein>
    <submittedName>
        <fullName evidence="7">Uncharacterized protein</fullName>
    </submittedName>
</protein>
<evidence type="ECO:0000256" key="6">
    <source>
        <dbReference type="ARBA" id="ARBA00023242"/>
    </source>
</evidence>
<dbReference type="GO" id="GO:0008821">
    <property type="term" value="F:crossover junction DNA endonuclease activity"/>
    <property type="evidence" value="ECO:0007669"/>
    <property type="project" value="TreeGrafter"/>
</dbReference>
<reference evidence="8" key="1">
    <citation type="journal article" date="2016" name="Proc. Natl. Acad. Sci. U.S.A.">
        <title>Comparative genomics of biotechnologically important yeasts.</title>
        <authorList>
            <person name="Riley R."/>
            <person name="Haridas S."/>
            <person name="Wolfe K.H."/>
            <person name="Lopes M.R."/>
            <person name="Hittinger C.T."/>
            <person name="Goeker M."/>
            <person name="Salamov A.A."/>
            <person name="Wisecaver J.H."/>
            <person name="Long T.M."/>
            <person name="Calvey C.H."/>
            <person name="Aerts A.L."/>
            <person name="Barry K.W."/>
            <person name="Choi C."/>
            <person name="Clum A."/>
            <person name="Coughlan A.Y."/>
            <person name="Deshpande S."/>
            <person name="Douglass A.P."/>
            <person name="Hanson S.J."/>
            <person name="Klenk H.-P."/>
            <person name="LaButti K.M."/>
            <person name="Lapidus A."/>
            <person name="Lindquist E.A."/>
            <person name="Lipzen A.M."/>
            <person name="Meier-Kolthoff J.P."/>
            <person name="Ohm R.A."/>
            <person name="Otillar R.P."/>
            <person name="Pangilinan J.L."/>
            <person name="Peng Y."/>
            <person name="Rokas A."/>
            <person name="Rosa C.A."/>
            <person name="Scheuner C."/>
            <person name="Sibirny A.A."/>
            <person name="Slot J.C."/>
            <person name="Stielow J.B."/>
            <person name="Sun H."/>
            <person name="Kurtzman C.P."/>
            <person name="Blackwell M."/>
            <person name="Grigoriev I.V."/>
            <person name="Jeffries T.W."/>
        </authorList>
    </citation>
    <scope>NUCLEOTIDE SEQUENCE [LARGE SCALE GENOMIC DNA]</scope>
    <source>
        <strain evidence="8">NRRL Y-1626</strain>
    </source>
</reference>
<evidence type="ECO:0000313" key="7">
    <source>
        <dbReference type="EMBL" id="OBA25797.1"/>
    </source>
</evidence>
<dbReference type="GO" id="GO:0033065">
    <property type="term" value="C:Rad51C-XRCC3 complex"/>
    <property type="evidence" value="ECO:0007669"/>
    <property type="project" value="TreeGrafter"/>
</dbReference>
<keyword evidence="5" id="KW-0234">DNA repair</keyword>
<sequence>MQNKLNKSNTFNNRFIPFDKVDIWVNESKFSNHPYVKELKNSIELNNINEVNHSCNYNVFFTNNEELNKFLSDDDPSEMGLKYKYPYMLEIFGKSSIGKTQTMMQLLVSTLINLNLETGESLYISTEDNTKILYRRFKQMFDSQFIDLTEEQENSLLQRIKFLYCRNLINFIEYQLEDIILANSNLRYMFIDSISNDLRHINDNILKYKIFSKITELSFKYKLMVFVTNQVFTFIDDEDEEQEENKTDLNQNVEMQQHQQISPCMTYDYQLKHITNPLFFNRISLGNITENYKNNNKFEVPTMGYLFNNFVNCRIVLFNMGAKGERFLRILYCDSWDNSSFCNSTEMSQLKYEFNKNGLINFEKE</sequence>
<dbReference type="EMBL" id="LXPE01000044">
    <property type="protein sequence ID" value="OBA25797.1"/>
    <property type="molecule type" value="Genomic_DNA"/>
</dbReference>
<keyword evidence="2" id="KW-0547">Nucleotide-binding</keyword>
<organism evidence="7 8">
    <name type="scientific">Hanseniaspora valbyensis NRRL Y-1626</name>
    <dbReference type="NCBI Taxonomy" id="766949"/>
    <lineage>
        <taxon>Eukaryota</taxon>
        <taxon>Fungi</taxon>
        <taxon>Dikarya</taxon>
        <taxon>Ascomycota</taxon>
        <taxon>Saccharomycotina</taxon>
        <taxon>Saccharomycetes</taxon>
        <taxon>Saccharomycodales</taxon>
        <taxon>Saccharomycodaceae</taxon>
        <taxon>Hanseniaspora</taxon>
    </lineage>
</organism>
<keyword evidence="4" id="KW-0067">ATP-binding</keyword>
<evidence type="ECO:0000313" key="8">
    <source>
        <dbReference type="Proteomes" id="UP000092321"/>
    </source>
</evidence>
<dbReference type="InterPro" id="IPR027417">
    <property type="entry name" value="P-loop_NTPase"/>
</dbReference>
<dbReference type="GO" id="GO:0000400">
    <property type="term" value="F:four-way junction DNA binding"/>
    <property type="evidence" value="ECO:0007669"/>
    <property type="project" value="TreeGrafter"/>
</dbReference>
<evidence type="ECO:0000256" key="5">
    <source>
        <dbReference type="ARBA" id="ARBA00023204"/>
    </source>
</evidence>
<dbReference type="GO" id="GO:0005524">
    <property type="term" value="F:ATP binding"/>
    <property type="evidence" value="ECO:0007669"/>
    <property type="project" value="UniProtKB-KW"/>
</dbReference>
<evidence type="ECO:0000256" key="4">
    <source>
        <dbReference type="ARBA" id="ARBA00022840"/>
    </source>
</evidence>
<dbReference type="GO" id="GO:0005657">
    <property type="term" value="C:replication fork"/>
    <property type="evidence" value="ECO:0007669"/>
    <property type="project" value="TreeGrafter"/>
</dbReference>
<dbReference type="InterPro" id="IPR052093">
    <property type="entry name" value="HR_Repair_Mediator"/>
</dbReference>
<dbReference type="OrthoDB" id="1861185at2759"/>
<dbReference type="GO" id="GO:0000707">
    <property type="term" value="P:meiotic DNA recombinase assembly"/>
    <property type="evidence" value="ECO:0007669"/>
    <property type="project" value="TreeGrafter"/>
</dbReference>
<evidence type="ECO:0000256" key="3">
    <source>
        <dbReference type="ARBA" id="ARBA00022763"/>
    </source>
</evidence>
<dbReference type="Proteomes" id="UP000092321">
    <property type="component" value="Unassembled WGS sequence"/>
</dbReference>
<comment type="caution">
    <text evidence="7">The sequence shown here is derived from an EMBL/GenBank/DDBJ whole genome shotgun (WGS) entry which is preliminary data.</text>
</comment>
<dbReference type="SUPFAM" id="SSF52540">
    <property type="entry name" value="P-loop containing nucleoside triphosphate hydrolases"/>
    <property type="match status" value="1"/>
</dbReference>
<keyword evidence="3" id="KW-0227">DNA damage</keyword>
<dbReference type="Gene3D" id="3.40.50.300">
    <property type="entry name" value="P-loop containing nucleotide triphosphate hydrolases"/>
    <property type="match status" value="1"/>
</dbReference>
<comment type="subcellular location">
    <subcellularLocation>
        <location evidence="1">Nucleus</location>
    </subcellularLocation>
</comment>
<proteinExistence type="predicted"/>
<dbReference type="AlphaFoldDB" id="A0A1B7TAR0"/>